<keyword evidence="4" id="KW-1185">Reference proteome</keyword>
<dbReference type="Pfam" id="PF13649">
    <property type="entry name" value="Methyltransf_25"/>
    <property type="match status" value="1"/>
</dbReference>
<dbReference type="InterPro" id="IPR041698">
    <property type="entry name" value="Methyltransf_25"/>
</dbReference>
<protein>
    <submittedName>
        <fullName evidence="3">SAM-dependent methyltransferase</fullName>
    </submittedName>
</protein>
<comment type="caution">
    <text evidence="3">The sequence shown here is derived from an EMBL/GenBank/DDBJ whole genome shotgun (WGS) entry which is preliminary data.</text>
</comment>
<dbReference type="InterPro" id="IPR029063">
    <property type="entry name" value="SAM-dependent_MTases_sf"/>
</dbReference>
<keyword evidence="3" id="KW-0489">Methyltransferase</keyword>
<reference evidence="3 4" key="1">
    <citation type="submission" date="2023-07" db="EMBL/GenBank/DDBJ databases">
        <title>Sequencing the genomes of 1000 actinobacteria strains.</title>
        <authorList>
            <person name="Klenk H.-P."/>
        </authorList>
    </citation>
    <scope>NUCLEOTIDE SEQUENCE [LARGE SCALE GENOMIC DNA]</scope>
    <source>
        <strain evidence="3 4">DSM 15539</strain>
    </source>
</reference>
<evidence type="ECO:0000313" key="4">
    <source>
        <dbReference type="Proteomes" id="UP001266099"/>
    </source>
</evidence>
<feature type="domain" description="THUMP-like" evidence="2">
    <location>
        <begin position="329"/>
        <end position="401"/>
    </location>
</feature>
<dbReference type="EMBL" id="JAVDUJ010000001">
    <property type="protein sequence ID" value="MDR6940097.1"/>
    <property type="molecule type" value="Genomic_DNA"/>
</dbReference>
<sequence length="403" mass="44159">MSIQDLVTPKGAQLLRTLPPYCESEVFSLTTKLRKQGHSSELISSALTQIRLRAKALAKFPSAMAAQMLFTADGLEQATRHSISQLHASHFIHHNIRTITDLGCGIGADSIAFAEAGIGVKAIEIDSATATAAQHNLSRYNHAELIHADGTRIDFSTLKTDAIWLDPARRLHGKRINDPERWQPSLSQAISFGRKFKAAGIKIAPGISYQNLPSDAFVTWISTDGNLLDAVIWLGGAAPDSGRAAWVIAAGMDGTCVVNKLTDTKTDPSNEPVFLPPRELRDFIYEPDPAIMRAGLIYRVAEEFDLAPVSARIAYLSTDKEIASPFLSKFKVLEVLPLNPKKARKRLHDLAIGSVEIKKRGTDIAPEVFRKALNLDRTQKKSATLFATQILGKHVLIIAERCK</sequence>
<gene>
    <name evidence="3" type="ORF">J2S36_001640</name>
</gene>
<dbReference type="PANTHER" id="PTHR14741:SF32">
    <property type="entry name" value="TRIMETHYLGUANOSINE SYNTHASE"/>
    <property type="match status" value="1"/>
</dbReference>
<name>A0ABU1T3X3_9ACTO</name>
<dbReference type="RefSeq" id="WP_309957317.1">
    <property type="nucleotide sequence ID" value="NZ_CP136414.1"/>
</dbReference>
<evidence type="ECO:0000259" key="1">
    <source>
        <dbReference type="Pfam" id="PF13649"/>
    </source>
</evidence>
<dbReference type="InterPro" id="IPR041497">
    <property type="entry name" value="Thump-like"/>
</dbReference>
<feature type="domain" description="Methyltransferase" evidence="1">
    <location>
        <begin position="99"/>
        <end position="165"/>
    </location>
</feature>
<organism evidence="3 4">
    <name type="scientific">Arcanobacterium hippocoleae</name>
    <dbReference type="NCBI Taxonomy" id="149017"/>
    <lineage>
        <taxon>Bacteria</taxon>
        <taxon>Bacillati</taxon>
        <taxon>Actinomycetota</taxon>
        <taxon>Actinomycetes</taxon>
        <taxon>Actinomycetales</taxon>
        <taxon>Actinomycetaceae</taxon>
        <taxon>Arcanobacterium</taxon>
    </lineage>
</organism>
<evidence type="ECO:0000313" key="3">
    <source>
        <dbReference type="EMBL" id="MDR6940097.1"/>
    </source>
</evidence>
<dbReference type="SUPFAM" id="SSF53335">
    <property type="entry name" value="S-adenosyl-L-methionine-dependent methyltransferases"/>
    <property type="match status" value="1"/>
</dbReference>
<proteinExistence type="predicted"/>
<evidence type="ECO:0000259" key="2">
    <source>
        <dbReference type="Pfam" id="PF18096"/>
    </source>
</evidence>
<dbReference type="PANTHER" id="PTHR14741">
    <property type="entry name" value="S-ADENOSYLMETHIONINE-DEPENDENT METHYLTRANSFERASE RELATED"/>
    <property type="match status" value="1"/>
</dbReference>
<dbReference type="Gene3D" id="3.40.50.150">
    <property type="entry name" value="Vaccinia Virus protein VP39"/>
    <property type="match status" value="1"/>
</dbReference>
<accession>A0ABU1T3X3</accession>
<dbReference type="Proteomes" id="UP001266099">
    <property type="component" value="Unassembled WGS sequence"/>
</dbReference>
<dbReference type="GO" id="GO:0008168">
    <property type="term" value="F:methyltransferase activity"/>
    <property type="evidence" value="ECO:0007669"/>
    <property type="project" value="UniProtKB-KW"/>
</dbReference>
<dbReference type="CDD" id="cd02440">
    <property type="entry name" value="AdoMet_MTases"/>
    <property type="match status" value="1"/>
</dbReference>
<dbReference type="GO" id="GO:0032259">
    <property type="term" value="P:methylation"/>
    <property type="evidence" value="ECO:0007669"/>
    <property type="project" value="UniProtKB-KW"/>
</dbReference>
<keyword evidence="3" id="KW-0808">Transferase</keyword>
<dbReference type="Pfam" id="PF18096">
    <property type="entry name" value="Thump_like"/>
    <property type="match status" value="1"/>
</dbReference>